<dbReference type="GO" id="GO:0005886">
    <property type="term" value="C:plasma membrane"/>
    <property type="evidence" value="ECO:0007669"/>
    <property type="project" value="UniProtKB-SubCell"/>
</dbReference>
<accession>A0A372IJN3</accession>
<dbReference type="PANTHER" id="PTHR37937">
    <property type="entry name" value="CONJUGATIVE TRANSFER: DNA TRANSPORT"/>
    <property type="match status" value="1"/>
</dbReference>
<name>A0A372IJN3_9BACT</name>
<evidence type="ECO:0000256" key="4">
    <source>
        <dbReference type="ARBA" id="ARBA00022989"/>
    </source>
</evidence>
<keyword evidence="5 6" id="KW-0472">Membrane</keyword>
<evidence type="ECO:0000256" key="1">
    <source>
        <dbReference type="ARBA" id="ARBA00004651"/>
    </source>
</evidence>
<dbReference type="EMBL" id="QVQT01000007">
    <property type="protein sequence ID" value="RFU15117.1"/>
    <property type="molecule type" value="Genomic_DNA"/>
</dbReference>
<feature type="transmembrane region" description="Helical" evidence="6">
    <location>
        <begin position="20"/>
        <end position="39"/>
    </location>
</feature>
<evidence type="ECO:0000259" key="7">
    <source>
        <dbReference type="Pfam" id="PF12696"/>
    </source>
</evidence>
<dbReference type="InterPro" id="IPR032689">
    <property type="entry name" value="TraG-D_C"/>
</dbReference>
<keyword evidence="2" id="KW-1003">Cell membrane</keyword>
<evidence type="ECO:0000313" key="8">
    <source>
        <dbReference type="EMBL" id="RFU15117.1"/>
    </source>
</evidence>
<gene>
    <name evidence="8" type="ORF">D0Y96_18425</name>
</gene>
<dbReference type="Proteomes" id="UP000264702">
    <property type="component" value="Unassembled WGS sequence"/>
</dbReference>
<reference evidence="8 9" key="1">
    <citation type="submission" date="2018-08" db="EMBL/GenBank/DDBJ databases">
        <title>Acidipila sp. 4G-K13, an acidobacterium isolated from forest soil.</title>
        <authorList>
            <person name="Gao Z.-H."/>
            <person name="Qiu L.-H."/>
        </authorList>
    </citation>
    <scope>NUCLEOTIDE SEQUENCE [LARGE SCALE GENOMIC DNA]</scope>
    <source>
        <strain evidence="8 9">4G-K13</strain>
    </source>
</reference>
<dbReference type="InterPro" id="IPR027417">
    <property type="entry name" value="P-loop_NTPase"/>
</dbReference>
<keyword evidence="9" id="KW-1185">Reference proteome</keyword>
<organism evidence="8 9">
    <name type="scientific">Paracidobacterium acidisoli</name>
    <dbReference type="NCBI Taxonomy" id="2303751"/>
    <lineage>
        <taxon>Bacteria</taxon>
        <taxon>Pseudomonadati</taxon>
        <taxon>Acidobacteriota</taxon>
        <taxon>Terriglobia</taxon>
        <taxon>Terriglobales</taxon>
        <taxon>Acidobacteriaceae</taxon>
        <taxon>Paracidobacterium</taxon>
    </lineage>
</organism>
<evidence type="ECO:0000256" key="3">
    <source>
        <dbReference type="ARBA" id="ARBA00022692"/>
    </source>
</evidence>
<comment type="subcellular location">
    <subcellularLocation>
        <location evidence="1">Cell membrane</location>
        <topology evidence="1">Multi-pass membrane protein</topology>
    </subcellularLocation>
</comment>
<dbReference type="OrthoDB" id="99257at2"/>
<dbReference type="AlphaFoldDB" id="A0A372IJN3"/>
<keyword evidence="4 6" id="KW-1133">Transmembrane helix</keyword>
<sequence>MRESPRLQKYVRLLVEHRLILSLGLSTACGIVLHSLYPIHADDPLLLLIAYERPPIFHALAHGYDLFLYTTPFLFFSLMFSLAYIHLYRKDSELALGVLPTYLDPRARRKLSLILGEVHRQLVPNPGPFPYWLTIPERGLYTGIASFGSIGSGKTYGLILPAMRQLFSYRADDPERKLSGIVLEVKGDLCRQLQRILKWCGREQDYVEVSLDGDVRYNPLNNSLDPYAQAFNIASIITSIWGKGREPFWQQSYTDLMRHVILLHRIRDGYLTMVDLFRTVISAGTLEAMLSEVGSRFSTASYIGIAKDAYHGQESILSPLGFEWRQDADLYLAGWTEQLEQLLVQQTSAEFGVYTRKPYRPDQRERFESVRYWYWEHWKFFRSEIKTSIIQGIVVFLSLFETDPQVRRVFCPPKELYDGKPCAVDPNGRVLPPFDELIESGAVVGLNFPVALNPALAKTIGTMMKVDYQRAVLLRIPRMDAEPNRHYRPTVFICDEYQNFATVGGDNPTGDDRFLSLSRQPKCIPIVATQSVSSLKEALPNEGVKTLLQAFRSKIFLTTSDPETARYASELCGKEDRTHISYIVSESSTNANVGLLSGRTSSSKGSVSASKQYQKHKEPLFEEKIFFDLKNAQSVVVAFDGVSPLPPTYCYLKPDFLPVQMSWFEQEQINFEPGAIQKEALK</sequence>
<keyword evidence="3 6" id="KW-0812">Transmembrane</keyword>
<dbReference type="SUPFAM" id="SSF52540">
    <property type="entry name" value="P-loop containing nucleoside triphosphate hydrolases"/>
    <property type="match status" value="1"/>
</dbReference>
<proteinExistence type="predicted"/>
<feature type="transmembrane region" description="Helical" evidence="6">
    <location>
        <begin position="66"/>
        <end position="87"/>
    </location>
</feature>
<protein>
    <recommendedName>
        <fullName evidence="7">TraD/TraG TraM recognition site domain-containing protein</fullName>
    </recommendedName>
</protein>
<dbReference type="Gene3D" id="3.40.50.300">
    <property type="entry name" value="P-loop containing nucleotide triphosphate hydrolases"/>
    <property type="match status" value="1"/>
</dbReference>
<dbReference type="Pfam" id="PF12696">
    <property type="entry name" value="TraG-D_C"/>
    <property type="match status" value="1"/>
</dbReference>
<dbReference type="PANTHER" id="PTHR37937:SF1">
    <property type="entry name" value="CONJUGATIVE TRANSFER: DNA TRANSPORT"/>
    <property type="match status" value="1"/>
</dbReference>
<dbReference type="PROSITE" id="PS51257">
    <property type="entry name" value="PROKAR_LIPOPROTEIN"/>
    <property type="match status" value="1"/>
</dbReference>
<feature type="domain" description="TraD/TraG TraM recognition site" evidence="7">
    <location>
        <begin position="489"/>
        <end position="620"/>
    </location>
</feature>
<evidence type="ECO:0000256" key="6">
    <source>
        <dbReference type="SAM" id="Phobius"/>
    </source>
</evidence>
<evidence type="ECO:0000313" key="9">
    <source>
        <dbReference type="Proteomes" id="UP000264702"/>
    </source>
</evidence>
<evidence type="ECO:0000256" key="2">
    <source>
        <dbReference type="ARBA" id="ARBA00022475"/>
    </source>
</evidence>
<dbReference type="InterPro" id="IPR051539">
    <property type="entry name" value="T4SS-coupling_protein"/>
</dbReference>
<dbReference type="RefSeq" id="WP_117302930.1">
    <property type="nucleotide sequence ID" value="NZ_QVQT02000007.1"/>
</dbReference>
<evidence type="ECO:0000256" key="5">
    <source>
        <dbReference type="ARBA" id="ARBA00023136"/>
    </source>
</evidence>
<comment type="caution">
    <text evidence="8">The sequence shown here is derived from an EMBL/GenBank/DDBJ whole genome shotgun (WGS) entry which is preliminary data.</text>
</comment>